<dbReference type="AlphaFoldDB" id="A0A175JN94"/>
<dbReference type="SUPFAM" id="SSF47923">
    <property type="entry name" value="Ypt/Rab-GAP domain of gyp1p"/>
    <property type="match status" value="2"/>
</dbReference>
<gene>
    <name evidence="2" type="ORF">CL6EHI_135170</name>
</gene>
<dbReference type="Gene3D" id="1.10.8.270">
    <property type="entry name" value="putative rabgap domain of human tbc1 domain family member 14 like domains"/>
    <property type="match status" value="1"/>
</dbReference>
<dbReference type="VEuPathDB" id="AmoebaDB:EHI8A_028750"/>
<dbReference type="EMBL" id="BDEQ01000001">
    <property type="protein sequence ID" value="GAT94863.1"/>
    <property type="molecule type" value="Genomic_DNA"/>
</dbReference>
<dbReference type="Gene3D" id="1.10.472.80">
    <property type="entry name" value="Ypt/Rab-GAP domain of gyp1p, domain 3"/>
    <property type="match status" value="1"/>
</dbReference>
<dbReference type="PROSITE" id="PS50086">
    <property type="entry name" value="TBC_RABGAP"/>
    <property type="match status" value="1"/>
</dbReference>
<dbReference type="VEuPathDB" id="AmoebaDB:EHI5A_055390"/>
<comment type="caution">
    <text evidence="2">The sequence shown here is derived from an EMBL/GenBank/DDBJ whole genome shotgun (WGS) entry which is preliminary data.</text>
</comment>
<accession>A0A175JN94</accession>
<dbReference type="eggNOG" id="KOG2058">
    <property type="taxonomic scope" value="Eukaryota"/>
</dbReference>
<dbReference type="Proteomes" id="UP000078387">
    <property type="component" value="Unassembled WGS sequence"/>
</dbReference>
<name>A0A175JN94_ENTHI</name>
<dbReference type="PANTHER" id="PTHR22957">
    <property type="entry name" value="TBC1 DOMAIN FAMILY MEMBER GTPASE-ACTIVATING PROTEIN"/>
    <property type="match status" value="1"/>
</dbReference>
<dbReference type="InterPro" id="IPR000195">
    <property type="entry name" value="Rab-GAP-TBC_dom"/>
</dbReference>
<dbReference type="PANTHER" id="PTHR22957:SF263">
    <property type="entry name" value="MITOTIC CHECK POINT PROTEIN BUB2"/>
    <property type="match status" value="1"/>
</dbReference>
<dbReference type="VEuPathDB" id="AmoebaDB:KM1_066530"/>
<feature type="domain" description="Rab-GAP TBC" evidence="1">
    <location>
        <begin position="46"/>
        <end position="230"/>
    </location>
</feature>
<dbReference type="Pfam" id="PF00566">
    <property type="entry name" value="RabGAP-TBC"/>
    <property type="match status" value="1"/>
</dbReference>
<dbReference type="InterPro" id="IPR035969">
    <property type="entry name" value="Rab-GAP_TBC_sf"/>
</dbReference>
<protein>
    <submittedName>
        <fullName evidence="2">Tbc domain containing protein</fullName>
    </submittedName>
</protein>
<evidence type="ECO:0000313" key="3">
    <source>
        <dbReference type="Proteomes" id="UP000078387"/>
    </source>
</evidence>
<organism evidence="2 3">
    <name type="scientific">Entamoeba histolytica</name>
    <dbReference type="NCBI Taxonomy" id="5759"/>
    <lineage>
        <taxon>Eukaryota</taxon>
        <taxon>Amoebozoa</taxon>
        <taxon>Evosea</taxon>
        <taxon>Archamoebae</taxon>
        <taxon>Mastigamoebida</taxon>
        <taxon>Entamoebidae</taxon>
        <taxon>Entamoeba</taxon>
    </lineage>
</organism>
<evidence type="ECO:0000259" key="1">
    <source>
        <dbReference type="PROSITE" id="PS50086"/>
    </source>
</evidence>
<dbReference type="SMART" id="SM00164">
    <property type="entry name" value="TBC"/>
    <property type="match status" value="1"/>
</dbReference>
<sequence length="319" mass="37160">MDQQQNLIKQLIEEKITIPTRENYIIQIQKMRRAVMTQDMPIDDQCEKISTRGKVWKILLGIYKIDSFEYCDSGKTDDAKWENIFKDYSRTFRHDDIYEQRKCSDKIVRLLNHVCAAIGSEDVTYLQGMNLIAGMFLAVMPELDSYYCTKKMILQLLPTYYGKNGKYYGVWWGCKLVFDCMKYIDPILYSHFYSSRSNPIVLMPCFNGLSSNTSPLNEALILWDYYFAKGCFNVVYITLAQLVSCRKILLQVSNPSAILKDLPSLQAKKLILLAESFSQAIPCDLQKLVKQHTVSLDLNPFKDWKEITSEEQCFKKFFE</sequence>
<proteinExistence type="predicted"/>
<dbReference type="GO" id="GO:0005096">
    <property type="term" value="F:GTPase activator activity"/>
    <property type="evidence" value="ECO:0007669"/>
    <property type="project" value="TreeGrafter"/>
</dbReference>
<reference evidence="2 3" key="1">
    <citation type="submission" date="2016-05" db="EMBL/GenBank/DDBJ databases">
        <title>First whole genome sequencing of Entamoeba histolytica HM1:IMSS-clone-6.</title>
        <authorList>
            <person name="Mukherjee Avik.K."/>
            <person name="Izumyama S."/>
            <person name="Nakada-Tsukui K."/>
            <person name="Nozaki T."/>
        </authorList>
    </citation>
    <scope>NUCLEOTIDE SEQUENCE [LARGE SCALE GENOMIC DNA]</scope>
    <source>
        <strain evidence="2 3">HM1:IMSS clone 6</strain>
    </source>
</reference>
<dbReference type="VEuPathDB" id="AmoebaDB:EHI_135170"/>
<dbReference type="VEuPathDB" id="AmoebaDB:EHI7A_030770"/>
<evidence type="ECO:0000313" key="2">
    <source>
        <dbReference type="EMBL" id="GAT94863.1"/>
    </source>
</evidence>